<evidence type="ECO:0000313" key="8">
    <source>
        <dbReference type="Proteomes" id="UP000076128"/>
    </source>
</evidence>
<evidence type="ECO:0000256" key="3">
    <source>
        <dbReference type="ARBA" id="ARBA00023139"/>
    </source>
</evidence>
<dbReference type="Gene3D" id="2.40.128.200">
    <property type="match status" value="1"/>
</dbReference>
<evidence type="ECO:0000313" key="7">
    <source>
        <dbReference type="EMBL" id="AMY68984.1"/>
    </source>
</evidence>
<proteinExistence type="predicted"/>
<gene>
    <name evidence="7" type="ORF">AKL17_1732</name>
</gene>
<keyword evidence="8" id="KW-1185">Reference proteome</keyword>
<evidence type="ECO:0000259" key="6">
    <source>
        <dbReference type="Pfam" id="PF09864"/>
    </source>
</evidence>
<dbReference type="InterPro" id="IPR036328">
    <property type="entry name" value="MliC_sf"/>
</dbReference>
<dbReference type="KEGG" id="daa:AKL17_1732"/>
<evidence type="ECO:0000256" key="1">
    <source>
        <dbReference type="ARBA" id="ARBA00022729"/>
    </source>
</evidence>
<dbReference type="Proteomes" id="UP000076128">
    <property type="component" value="Chromosome"/>
</dbReference>
<evidence type="ECO:0000256" key="2">
    <source>
        <dbReference type="ARBA" id="ARBA00023136"/>
    </source>
</evidence>
<keyword evidence="2" id="KW-0472">Membrane</keyword>
<evidence type="ECO:0000256" key="5">
    <source>
        <dbReference type="SAM" id="SignalP"/>
    </source>
</evidence>
<organism evidence="7 8">
    <name type="scientific">Frigidibacter mobilis</name>
    <dbReference type="NCBI Taxonomy" id="1335048"/>
    <lineage>
        <taxon>Bacteria</taxon>
        <taxon>Pseudomonadati</taxon>
        <taxon>Pseudomonadota</taxon>
        <taxon>Alphaproteobacteria</taxon>
        <taxon>Rhodobacterales</taxon>
        <taxon>Paracoccaceae</taxon>
        <taxon>Frigidibacter</taxon>
    </lineage>
</organism>
<sequence length="108" mass="11385">MILRAIALLALLPAPASAAEVLLLEFLCRGDQRLPVAHVLDGAAPGHAVIWHDGAMRVLAEIPAASGIAYAEPGYGLIWREKGVEGHLARKLPGGAEEDLLFDCRIAG</sequence>
<name>A0A159Z431_9RHOB</name>
<keyword evidence="4" id="KW-0449">Lipoprotein</keyword>
<dbReference type="RefSeq" id="WP_066812184.1">
    <property type="nucleotide sequence ID" value="NZ_CP012661.1"/>
</dbReference>
<feature type="domain" description="C-type lysozyme inhibitor" evidence="6">
    <location>
        <begin position="27"/>
        <end position="90"/>
    </location>
</feature>
<dbReference type="EMBL" id="CP012661">
    <property type="protein sequence ID" value="AMY68984.1"/>
    <property type="molecule type" value="Genomic_DNA"/>
</dbReference>
<feature type="chain" id="PRO_5007812018" description="C-type lysozyme inhibitor domain-containing protein" evidence="5">
    <location>
        <begin position="19"/>
        <end position="108"/>
    </location>
</feature>
<accession>A0A159Z431</accession>
<protein>
    <recommendedName>
        <fullName evidence="6">C-type lysozyme inhibitor domain-containing protein</fullName>
    </recommendedName>
</protein>
<keyword evidence="1 5" id="KW-0732">Signal</keyword>
<feature type="signal peptide" evidence="5">
    <location>
        <begin position="1"/>
        <end position="18"/>
    </location>
</feature>
<evidence type="ECO:0000256" key="4">
    <source>
        <dbReference type="ARBA" id="ARBA00023288"/>
    </source>
</evidence>
<reference evidence="7 8" key="1">
    <citation type="submission" date="2015-09" db="EMBL/GenBank/DDBJ databases">
        <title>Complete genome sequence of Defluviimonas alba cai42t isolated from an oilfield in Xinjiang.</title>
        <authorList>
            <person name="Geng S."/>
            <person name="Pan X."/>
            <person name="Wu X."/>
        </authorList>
    </citation>
    <scope>NUCLEOTIDE SEQUENCE [LARGE SCALE GENOMIC DNA]</scope>
    <source>
        <strain evidence="8">cai42</strain>
    </source>
</reference>
<dbReference type="AlphaFoldDB" id="A0A159Z431"/>
<keyword evidence="3" id="KW-0564">Palmitate</keyword>
<dbReference type="STRING" id="1335048.AKL17_1732"/>
<dbReference type="OrthoDB" id="9899966at2"/>
<dbReference type="Pfam" id="PF09864">
    <property type="entry name" value="MliC"/>
    <property type="match status" value="1"/>
</dbReference>
<dbReference type="SUPFAM" id="SSF141488">
    <property type="entry name" value="YdhA-like"/>
    <property type="match status" value="1"/>
</dbReference>
<dbReference type="InterPro" id="IPR018660">
    <property type="entry name" value="MliC"/>
</dbReference>